<dbReference type="Gene3D" id="2.10.109.10">
    <property type="entry name" value="Umud Fragment, subunit A"/>
    <property type="match status" value="1"/>
</dbReference>
<comment type="caution">
    <text evidence="8">The sequence shown here is derived from an EMBL/GenBank/DDBJ whole genome shotgun (WGS) entry which is preliminary data.</text>
</comment>
<evidence type="ECO:0000256" key="3">
    <source>
        <dbReference type="ARBA" id="ARBA00022670"/>
    </source>
</evidence>
<keyword evidence="6" id="KW-1133">Transmembrane helix</keyword>
<dbReference type="EMBL" id="JAPDIA010000003">
    <property type="protein sequence ID" value="MDG0810080.1"/>
    <property type="molecule type" value="Genomic_DNA"/>
</dbReference>
<evidence type="ECO:0000313" key="9">
    <source>
        <dbReference type="Proteomes" id="UP001153404"/>
    </source>
</evidence>
<dbReference type="InterPro" id="IPR036286">
    <property type="entry name" value="LexA/Signal_pep-like_sf"/>
</dbReference>
<dbReference type="PROSITE" id="PS00501">
    <property type="entry name" value="SPASE_I_1"/>
    <property type="match status" value="1"/>
</dbReference>
<dbReference type="RefSeq" id="WP_277531726.1">
    <property type="nucleotide sequence ID" value="NZ_JAPDIA010000003.1"/>
</dbReference>
<dbReference type="InterPro" id="IPR019533">
    <property type="entry name" value="Peptidase_S26"/>
</dbReference>
<sequence>MKQTSGIPQPGRSRSVKPESVWRRELWEWLRALGIAFTIVILLWAFVFRLSTVKGESMEPTLYEHEWLFVNKVAYELGQPKAGDVVILKDPSDGPDKKKFLVKRIIGMPGDTVEGKGGQLYVNGELRVEPYTDSSIEDGDFGPIKVEDGKYFIMGDNRRLGASKDSRTFGEVPKSLLLGRTEFIMWPIVRWKRL</sequence>
<name>A0A9X4KSK3_9BACL</name>
<evidence type="ECO:0000256" key="2">
    <source>
        <dbReference type="ARBA" id="ARBA00009370"/>
    </source>
</evidence>
<gene>
    <name evidence="8" type="primary">lepB</name>
    <name evidence="8" type="ORF">OMP40_12520</name>
</gene>
<feature type="active site" evidence="5">
    <location>
        <position position="57"/>
    </location>
</feature>
<dbReference type="EC" id="3.4.21.89" evidence="6"/>
<keyword evidence="4 6" id="KW-0378">Hydrolase</keyword>
<proteinExistence type="inferred from homology"/>
<evidence type="ECO:0000313" key="8">
    <source>
        <dbReference type="EMBL" id="MDG0810080.1"/>
    </source>
</evidence>
<comment type="similarity">
    <text evidence="2 6">Belongs to the peptidase S26 family.</text>
</comment>
<accession>A0A9X4KSK3</accession>
<reference evidence="8" key="1">
    <citation type="submission" date="2022-10" db="EMBL/GenBank/DDBJ databases">
        <title>Comparative genomic analysis of Cohnella hashimotonis sp. nov., isolated from the International Space Station.</title>
        <authorList>
            <person name="Simpson A."/>
            <person name="Venkateswaran K."/>
        </authorList>
    </citation>
    <scope>NUCLEOTIDE SEQUENCE</scope>
    <source>
        <strain evidence="8">DSM 28161</strain>
    </source>
</reference>
<dbReference type="GO" id="GO:0006465">
    <property type="term" value="P:signal peptide processing"/>
    <property type="evidence" value="ECO:0007669"/>
    <property type="project" value="InterPro"/>
</dbReference>
<feature type="transmembrane region" description="Helical" evidence="6">
    <location>
        <begin position="29"/>
        <end position="48"/>
    </location>
</feature>
<comment type="catalytic activity">
    <reaction evidence="6">
        <text>Cleavage of hydrophobic, N-terminal signal or leader sequences from secreted and periplasmic proteins.</text>
        <dbReference type="EC" id="3.4.21.89"/>
    </reaction>
</comment>
<evidence type="ECO:0000256" key="4">
    <source>
        <dbReference type="ARBA" id="ARBA00022801"/>
    </source>
</evidence>
<dbReference type="Proteomes" id="UP001153404">
    <property type="component" value="Unassembled WGS sequence"/>
</dbReference>
<evidence type="ECO:0000256" key="1">
    <source>
        <dbReference type="ARBA" id="ARBA00004401"/>
    </source>
</evidence>
<dbReference type="GO" id="GO:0005886">
    <property type="term" value="C:plasma membrane"/>
    <property type="evidence" value="ECO:0007669"/>
    <property type="project" value="UniProtKB-SubCell"/>
</dbReference>
<feature type="active site" evidence="5">
    <location>
        <position position="103"/>
    </location>
</feature>
<comment type="subcellular location">
    <subcellularLocation>
        <location evidence="1">Cell membrane</location>
        <topology evidence="1">Single-pass type II membrane protein</topology>
    </subcellularLocation>
    <subcellularLocation>
        <location evidence="6">Membrane</location>
        <topology evidence="6">Single-pass type II membrane protein</topology>
    </subcellularLocation>
</comment>
<dbReference type="NCBIfam" id="TIGR02227">
    <property type="entry name" value="sigpep_I_bact"/>
    <property type="match status" value="1"/>
</dbReference>
<dbReference type="Pfam" id="PF10502">
    <property type="entry name" value="Peptidase_S26"/>
    <property type="match status" value="1"/>
</dbReference>
<protein>
    <recommendedName>
        <fullName evidence="6">Signal peptidase I</fullName>
        <ecNumber evidence="6">3.4.21.89</ecNumber>
    </recommendedName>
</protein>
<evidence type="ECO:0000256" key="5">
    <source>
        <dbReference type="PIRSR" id="PIRSR600223-1"/>
    </source>
</evidence>
<keyword evidence="6" id="KW-0472">Membrane</keyword>
<dbReference type="InterPro" id="IPR019756">
    <property type="entry name" value="Pept_S26A_signal_pept_1_Ser-AS"/>
</dbReference>
<evidence type="ECO:0000256" key="6">
    <source>
        <dbReference type="RuleBase" id="RU362042"/>
    </source>
</evidence>
<keyword evidence="3 6" id="KW-0645">Protease</keyword>
<keyword evidence="6" id="KW-0812">Transmembrane</keyword>
<feature type="domain" description="Peptidase S26" evidence="7">
    <location>
        <begin position="26"/>
        <end position="186"/>
    </location>
</feature>
<organism evidence="8 9">
    <name type="scientific">Cohnella rhizosphaerae</name>
    <dbReference type="NCBI Taxonomy" id="1457232"/>
    <lineage>
        <taxon>Bacteria</taxon>
        <taxon>Bacillati</taxon>
        <taxon>Bacillota</taxon>
        <taxon>Bacilli</taxon>
        <taxon>Bacillales</taxon>
        <taxon>Paenibacillaceae</taxon>
        <taxon>Cohnella</taxon>
    </lineage>
</organism>
<dbReference type="PRINTS" id="PR00727">
    <property type="entry name" value="LEADERPTASE"/>
</dbReference>
<dbReference type="PANTHER" id="PTHR43390:SF1">
    <property type="entry name" value="CHLOROPLAST PROCESSING PEPTIDASE"/>
    <property type="match status" value="1"/>
</dbReference>
<dbReference type="GO" id="GO:0004252">
    <property type="term" value="F:serine-type endopeptidase activity"/>
    <property type="evidence" value="ECO:0007669"/>
    <property type="project" value="InterPro"/>
</dbReference>
<dbReference type="InterPro" id="IPR000223">
    <property type="entry name" value="Pept_S26A_signal_pept_1"/>
</dbReference>
<dbReference type="PANTHER" id="PTHR43390">
    <property type="entry name" value="SIGNAL PEPTIDASE I"/>
    <property type="match status" value="1"/>
</dbReference>
<evidence type="ECO:0000259" key="7">
    <source>
        <dbReference type="Pfam" id="PF10502"/>
    </source>
</evidence>
<keyword evidence="9" id="KW-1185">Reference proteome</keyword>
<dbReference type="AlphaFoldDB" id="A0A9X4KSK3"/>
<dbReference type="SUPFAM" id="SSF51306">
    <property type="entry name" value="LexA/Signal peptidase"/>
    <property type="match status" value="1"/>
</dbReference>
<dbReference type="CDD" id="cd06530">
    <property type="entry name" value="S26_SPase_I"/>
    <property type="match status" value="1"/>
</dbReference>
<dbReference type="GO" id="GO:0009003">
    <property type="term" value="F:signal peptidase activity"/>
    <property type="evidence" value="ECO:0007669"/>
    <property type="project" value="UniProtKB-EC"/>
</dbReference>